<dbReference type="InterPro" id="IPR013049">
    <property type="entry name" value="Spo11/TopoVI_A_N"/>
</dbReference>
<protein>
    <recommendedName>
        <fullName evidence="5">DNA topoisomerase (ATP-hydrolyzing)</fullName>
        <ecNumber evidence="5">5.6.2.2</ecNumber>
    </recommendedName>
</protein>
<keyword evidence="10 12" id="KW-0413">Isomerase</keyword>
<dbReference type="AlphaFoldDB" id="Q9P4D2"/>
<evidence type="ECO:0000313" key="15">
    <source>
        <dbReference type="EMBL" id="AAF26720.1"/>
    </source>
</evidence>
<evidence type="ECO:0000256" key="10">
    <source>
        <dbReference type="ARBA" id="ARBA00023235"/>
    </source>
</evidence>
<name>Q9P4D2_COPCI</name>
<feature type="active site" description="O-(5'-phospho-DNA)-tyrosine intermediate" evidence="12">
    <location>
        <position position="94"/>
    </location>
</feature>
<dbReference type="EC" id="5.6.2.2" evidence="5"/>
<comment type="similarity">
    <text evidence="4 12">Belongs to the TOP6A family.</text>
</comment>
<dbReference type="EMBL" id="AF214638">
    <property type="protein sequence ID" value="AAF26720.1"/>
    <property type="molecule type" value="Genomic_DNA"/>
</dbReference>
<feature type="domain" description="Topoisomerase 6 subunit A/Spo11 TOPRIM" evidence="14">
    <location>
        <begin position="176"/>
        <end position="334"/>
    </location>
</feature>
<comment type="cofactor">
    <cofactor evidence="2">
        <name>Mg(2+)</name>
        <dbReference type="ChEBI" id="CHEBI:18420"/>
    </cofactor>
</comment>
<accession>Q9P4D2</accession>
<dbReference type="InterPro" id="IPR013048">
    <property type="entry name" value="Meiotic_Spo11"/>
</dbReference>
<evidence type="ECO:0000259" key="13">
    <source>
        <dbReference type="Pfam" id="PF04406"/>
    </source>
</evidence>
<dbReference type="PRINTS" id="PR01550">
    <property type="entry name" value="TOP6AFAMILY"/>
</dbReference>
<evidence type="ECO:0000256" key="2">
    <source>
        <dbReference type="ARBA" id="ARBA00001946"/>
    </source>
</evidence>
<dbReference type="Gene3D" id="1.10.10.10">
    <property type="entry name" value="Winged helix-like DNA-binding domain superfamily/Winged helix DNA-binding domain"/>
    <property type="match status" value="1"/>
</dbReference>
<evidence type="ECO:0000256" key="12">
    <source>
        <dbReference type="PROSITE-ProRule" id="PRU01385"/>
    </source>
</evidence>
<dbReference type="PANTHER" id="PTHR10848:SF0">
    <property type="entry name" value="MEIOTIC RECOMBINATION PROTEIN SPO11"/>
    <property type="match status" value="1"/>
</dbReference>
<organism evidence="15">
    <name type="scientific">Coprinopsis cinerea</name>
    <name type="common">Inky cap fungus</name>
    <name type="synonym">Hormographiella aspergillata</name>
    <dbReference type="NCBI Taxonomy" id="5346"/>
    <lineage>
        <taxon>Eukaryota</taxon>
        <taxon>Fungi</taxon>
        <taxon>Dikarya</taxon>
        <taxon>Basidiomycota</taxon>
        <taxon>Agaricomycotina</taxon>
        <taxon>Agaricomycetes</taxon>
        <taxon>Agaricomycetidae</taxon>
        <taxon>Agaricales</taxon>
        <taxon>Agaricineae</taxon>
        <taxon>Psathyrellaceae</taxon>
        <taxon>Coprinopsis</taxon>
    </lineage>
</organism>
<sequence>MVLSFLKQIEACGAVILDDGEESQGKKQRPKLEIQLADRKRLTVDGEPAKRSLKFPKRFATGSSRSMAQLFRVLDIMHEGLVTGTPTTKRDIYYKDVALFGRQSVVDTLVDDLAATWGTQRCDLNVRAASKGLVCGAGITINLYSGEVVQGNDTEPSNIPAGEDIESFGVDEDIAWVLVVEKEAVFQTLCQLGVTHGLNIGKGIMVTGKGYPDIATRHLVKSLGDALPKHVALAALVDCDPYGIDILSVYRYGSQSMRHENDTLATRRIKWLGLRISEVMEWDLDPSLLLPLTDYDENKIRSMLKRPHLPRRWRDELEATQARGRKAEIEVLCSLPRDQALRIGVGDSMNNPLLAYVEQKLHSLISRAS</sequence>
<evidence type="ECO:0000256" key="11">
    <source>
        <dbReference type="ARBA" id="ARBA00023242"/>
    </source>
</evidence>
<dbReference type="InterPro" id="IPR036388">
    <property type="entry name" value="WH-like_DNA-bd_sf"/>
</dbReference>
<dbReference type="InterPro" id="IPR002815">
    <property type="entry name" value="Spo11/TopoVI_A"/>
</dbReference>
<dbReference type="CDD" id="cd00223">
    <property type="entry name" value="TOPRIM_TopoIIB_SPO"/>
    <property type="match status" value="1"/>
</dbReference>
<gene>
    <name evidence="15" type="primary">spo11</name>
</gene>
<dbReference type="PROSITE" id="PS52041">
    <property type="entry name" value="TOPO_IIB"/>
    <property type="match status" value="1"/>
</dbReference>
<dbReference type="GO" id="GO:0003918">
    <property type="term" value="F:DNA topoisomerase type II (double strand cut, ATP-hydrolyzing) activity"/>
    <property type="evidence" value="ECO:0007669"/>
    <property type="project" value="UniProtKB-UniRule"/>
</dbReference>
<evidence type="ECO:0000259" key="14">
    <source>
        <dbReference type="Pfam" id="PF21180"/>
    </source>
</evidence>
<keyword evidence="11" id="KW-0539">Nucleus</keyword>
<keyword evidence="6" id="KW-0479">Metal-binding</keyword>
<proteinExistence type="inferred from homology"/>
<evidence type="ECO:0000256" key="4">
    <source>
        <dbReference type="ARBA" id="ARBA00006559"/>
    </source>
</evidence>
<keyword evidence="7" id="KW-0460">Magnesium</keyword>
<evidence type="ECO:0000256" key="8">
    <source>
        <dbReference type="ARBA" id="ARBA00023029"/>
    </source>
</evidence>
<dbReference type="Gene3D" id="3.40.1360.10">
    <property type="match status" value="1"/>
</dbReference>
<dbReference type="GO" id="GO:0007131">
    <property type="term" value="P:reciprocal meiotic recombination"/>
    <property type="evidence" value="ECO:0007669"/>
    <property type="project" value="TreeGrafter"/>
</dbReference>
<dbReference type="VEuPathDB" id="FungiDB:CC1G_03320"/>
<dbReference type="PRINTS" id="PR01551">
    <property type="entry name" value="SPO11HOMOLOG"/>
</dbReference>
<evidence type="ECO:0000256" key="6">
    <source>
        <dbReference type="ARBA" id="ARBA00022723"/>
    </source>
</evidence>
<dbReference type="GO" id="GO:0000706">
    <property type="term" value="P:meiotic DNA double-strand break processing"/>
    <property type="evidence" value="ECO:0007669"/>
    <property type="project" value="TreeGrafter"/>
</dbReference>
<dbReference type="PANTHER" id="PTHR10848">
    <property type="entry name" value="MEIOTIC RECOMBINATION PROTEIN SPO11"/>
    <property type="match status" value="1"/>
</dbReference>
<keyword evidence="8 12" id="KW-0799">Topoisomerase</keyword>
<evidence type="ECO:0000256" key="5">
    <source>
        <dbReference type="ARBA" id="ARBA00012895"/>
    </source>
</evidence>
<reference evidence="15" key="1">
    <citation type="journal article" date="2000" name="EMBO J.">
        <title>Multiple roles of Spo11 in meiotic chromosome behavior.</title>
        <authorList>
            <person name="Celerin M."/>
            <person name="Merino S.T."/>
            <person name="Stone J.E."/>
            <person name="Menzie A.M."/>
            <person name="Zolan M.E."/>
        </authorList>
    </citation>
    <scope>NUCLEOTIDE SEQUENCE</scope>
    <source>
        <strain evidence="15">Okayama 7</strain>
    </source>
</reference>
<dbReference type="GO" id="GO:0005524">
    <property type="term" value="F:ATP binding"/>
    <property type="evidence" value="ECO:0007669"/>
    <property type="project" value="InterPro"/>
</dbReference>
<dbReference type="SUPFAM" id="SSF56726">
    <property type="entry name" value="DNA topoisomerase IV, alpha subunit"/>
    <property type="match status" value="1"/>
</dbReference>
<keyword evidence="9 12" id="KW-0238">DNA-binding</keyword>
<dbReference type="InterPro" id="IPR036078">
    <property type="entry name" value="Spo11/TopoVI_A_sf"/>
</dbReference>
<evidence type="ECO:0000256" key="3">
    <source>
        <dbReference type="ARBA" id="ARBA00004123"/>
    </source>
</evidence>
<evidence type="ECO:0000256" key="9">
    <source>
        <dbReference type="ARBA" id="ARBA00023125"/>
    </source>
</evidence>
<dbReference type="GO" id="GO:0003677">
    <property type="term" value="F:DNA binding"/>
    <property type="evidence" value="ECO:0007669"/>
    <property type="project" value="UniProtKB-UniRule"/>
</dbReference>
<dbReference type="GO" id="GO:0042138">
    <property type="term" value="P:meiotic DNA double-strand break formation"/>
    <property type="evidence" value="ECO:0007669"/>
    <property type="project" value="InterPro"/>
</dbReference>
<comment type="subcellular location">
    <subcellularLocation>
        <location evidence="3">Nucleus</location>
    </subcellularLocation>
</comment>
<evidence type="ECO:0000256" key="1">
    <source>
        <dbReference type="ARBA" id="ARBA00000185"/>
    </source>
</evidence>
<dbReference type="GO" id="GO:0046872">
    <property type="term" value="F:metal ion binding"/>
    <property type="evidence" value="ECO:0007669"/>
    <property type="project" value="UniProtKB-KW"/>
</dbReference>
<dbReference type="InterPro" id="IPR034136">
    <property type="entry name" value="TOPRIM_Topo6A/Spo11"/>
</dbReference>
<dbReference type="GO" id="GO:0000228">
    <property type="term" value="C:nuclear chromosome"/>
    <property type="evidence" value="ECO:0007669"/>
    <property type="project" value="TreeGrafter"/>
</dbReference>
<comment type="catalytic activity">
    <reaction evidence="1 12">
        <text>ATP-dependent breakage, passage and rejoining of double-stranded DNA.</text>
        <dbReference type="EC" id="5.6.2.2"/>
    </reaction>
</comment>
<feature type="domain" description="Spo11/DNA topoisomerase VI subunit A N-terminal" evidence="13">
    <location>
        <begin position="65"/>
        <end position="126"/>
    </location>
</feature>
<dbReference type="Pfam" id="PF04406">
    <property type="entry name" value="TP6A_N"/>
    <property type="match status" value="1"/>
</dbReference>
<dbReference type="VEuPathDB" id="FungiDB:CC2G_009475"/>
<dbReference type="Pfam" id="PF21180">
    <property type="entry name" value="TOP6A-Spo11_Toprim"/>
    <property type="match status" value="1"/>
</dbReference>
<evidence type="ECO:0000256" key="7">
    <source>
        <dbReference type="ARBA" id="ARBA00022842"/>
    </source>
</evidence>